<name>A0ABD5J2V1_9ACTN</name>
<dbReference type="Pfam" id="PF09339">
    <property type="entry name" value="HTH_IclR"/>
    <property type="match status" value="1"/>
</dbReference>
<reference evidence="2 3" key="1">
    <citation type="submission" date="2023-11" db="EMBL/GenBank/DDBJ databases">
        <title>30 novel species of actinomycetes from the DSMZ collection.</title>
        <authorList>
            <person name="Nouioui I."/>
        </authorList>
    </citation>
    <scope>NUCLEOTIDE SEQUENCE [LARGE SCALE GENOMIC DNA]</scope>
    <source>
        <strain evidence="2 3">DSM 41602</strain>
    </source>
</reference>
<dbReference type="InterPro" id="IPR036388">
    <property type="entry name" value="WH-like_DNA-bd_sf"/>
</dbReference>
<evidence type="ECO:0000259" key="1">
    <source>
        <dbReference type="PROSITE" id="PS51077"/>
    </source>
</evidence>
<dbReference type="InterPro" id="IPR005471">
    <property type="entry name" value="Tscrpt_reg_IclR_N"/>
</dbReference>
<comment type="caution">
    <text evidence="2">The sequence shown here is derived from an EMBL/GenBank/DDBJ whole genome shotgun (WGS) entry which is preliminary data.</text>
</comment>
<dbReference type="Gene3D" id="1.10.10.10">
    <property type="entry name" value="Winged helix-like DNA-binding domain superfamily/Winged helix DNA-binding domain"/>
    <property type="match status" value="1"/>
</dbReference>
<dbReference type="SUPFAM" id="SSF46785">
    <property type="entry name" value="Winged helix' DNA-binding domain"/>
    <property type="match status" value="1"/>
</dbReference>
<proteinExistence type="predicted"/>
<protein>
    <submittedName>
        <fullName evidence="2">Helix-turn-helix domain-containing protein</fullName>
    </submittedName>
</protein>
<accession>A0ABD5J2V1</accession>
<dbReference type="AlphaFoldDB" id="A0ABD5J2V1"/>
<feature type="domain" description="HTH iclR-type" evidence="1">
    <location>
        <begin position="27"/>
        <end position="89"/>
    </location>
</feature>
<evidence type="ECO:0000313" key="3">
    <source>
        <dbReference type="Proteomes" id="UP001354649"/>
    </source>
</evidence>
<dbReference type="EMBL" id="JAZBJQ010000003">
    <property type="protein sequence ID" value="MEE4582705.1"/>
    <property type="molecule type" value="Genomic_DNA"/>
</dbReference>
<dbReference type="SMART" id="SM00346">
    <property type="entry name" value="HTH_ICLR"/>
    <property type="match status" value="1"/>
</dbReference>
<gene>
    <name evidence="2" type="ORF">V2K49_05860</name>
</gene>
<dbReference type="Proteomes" id="UP001354649">
    <property type="component" value="Unassembled WGS sequence"/>
</dbReference>
<dbReference type="RefSeq" id="WP_284703359.1">
    <property type="nucleotide sequence ID" value="NZ_JBIBDX010000014.1"/>
</dbReference>
<dbReference type="PROSITE" id="PS51077">
    <property type="entry name" value="HTH_ICLR"/>
    <property type="match status" value="1"/>
</dbReference>
<sequence length="270" mass="28454">MSRSTHTRADVQSAGRIVSTVSEVSPKTAADRAFRVLRALDALGPGTHSLDTLTRLTGLARSTAHRILQSAVREGAVLQSGYGRYRLAPSAVSPVTGPLVNLPFSLETLHTELSALRSRAGDAALIHVPVMLRPPLRVILCCCYDPGGELAPSFADGDRSGPLFRAPLYTDAAGLVLLARLPGVAPGDPVLRRIRDLNHARTPSVLPGWDLVAAPVQRGAATVASVSLLVRRSTDPGPHRRAAAEVMRTVARLGQAARCTSQPAGAGRAR</sequence>
<evidence type="ECO:0000313" key="2">
    <source>
        <dbReference type="EMBL" id="MEE4582705.1"/>
    </source>
</evidence>
<organism evidence="2 3">
    <name type="scientific">Streptomyces antimycoticus</name>
    <dbReference type="NCBI Taxonomy" id="68175"/>
    <lineage>
        <taxon>Bacteria</taxon>
        <taxon>Bacillati</taxon>
        <taxon>Actinomycetota</taxon>
        <taxon>Actinomycetes</taxon>
        <taxon>Kitasatosporales</taxon>
        <taxon>Streptomycetaceae</taxon>
        <taxon>Streptomyces</taxon>
        <taxon>Streptomyces violaceusniger group</taxon>
    </lineage>
</organism>
<dbReference type="InterPro" id="IPR036390">
    <property type="entry name" value="WH_DNA-bd_sf"/>
</dbReference>